<evidence type="ECO:0000313" key="15">
    <source>
        <dbReference type="Proteomes" id="UP000077961"/>
    </source>
</evidence>
<evidence type="ECO:0000256" key="12">
    <source>
        <dbReference type="SAM" id="MobiDB-lite"/>
    </source>
</evidence>
<dbReference type="GO" id="GO:0006457">
    <property type="term" value="P:protein folding"/>
    <property type="evidence" value="ECO:0007669"/>
    <property type="project" value="UniProtKB-UniRule"/>
</dbReference>
<evidence type="ECO:0000256" key="9">
    <source>
        <dbReference type="ARBA" id="ARBA00023136"/>
    </source>
</evidence>
<proteinExistence type="inferred from homology"/>
<evidence type="ECO:0000256" key="6">
    <source>
        <dbReference type="ARBA" id="ARBA00022963"/>
    </source>
</evidence>
<dbReference type="SUPFAM" id="SSF158855">
    <property type="entry name" value="Lipase chaperone-like"/>
    <property type="match status" value="1"/>
</dbReference>
<evidence type="ECO:0000256" key="10">
    <source>
        <dbReference type="ARBA" id="ARBA00023186"/>
    </source>
</evidence>
<keyword evidence="8 11" id="KW-0443">Lipid metabolism</keyword>
<dbReference type="AlphaFoldDB" id="A0A1A9N5V4"/>
<dbReference type="HAMAP" id="MF_00790">
    <property type="entry name" value="Lipase_chap"/>
    <property type="match status" value="1"/>
</dbReference>
<keyword evidence="10 11" id="KW-0143">Chaperone</keyword>
<evidence type="ECO:0000313" key="16">
    <source>
        <dbReference type="Proteomes" id="UP000078116"/>
    </source>
</evidence>
<evidence type="ECO:0000256" key="11">
    <source>
        <dbReference type="HAMAP-Rule" id="MF_00790"/>
    </source>
</evidence>
<name>A0A1A9N5V4_9BURK</name>
<evidence type="ECO:0000313" key="13">
    <source>
        <dbReference type="EMBL" id="OAJ52602.1"/>
    </source>
</evidence>
<evidence type="ECO:0000256" key="8">
    <source>
        <dbReference type="ARBA" id="ARBA00023098"/>
    </source>
</evidence>
<evidence type="ECO:0000256" key="1">
    <source>
        <dbReference type="ARBA" id="ARBA00004383"/>
    </source>
</evidence>
<dbReference type="GO" id="GO:0051082">
    <property type="term" value="F:unfolded protein binding"/>
    <property type="evidence" value="ECO:0007669"/>
    <property type="project" value="UniProtKB-UniRule"/>
</dbReference>
<dbReference type="Pfam" id="PF03280">
    <property type="entry name" value="Lipase_chap"/>
    <property type="match status" value="1"/>
</dbReference>
<keyword evidence="3 11" id="KW-1003">Cell membrane</keyword>
<dbReference type="InterPro" id="IPR004961">
    <property type="entry name" value="Lipase_chaperone"/>
</dbReference>
<feature type="region of interest" description="Disordered" evidence="12">
    <location>
        <begin position="317"/>
        <end position="339"/>
    </location>
</feature>
<dbReference type="Proteomes" id="UP000077961">
    <property type="component" value="Unassembled WGS sequence"/>
</dbReference>
<organism evidence="14 16">
    <name type="scientific">Paraburkholderia ginsengiterrae</name>
    <dbReference type="NCBI Taxonomy" id="1462993"/>
    <lineage>
        <taxon>Bacteria</taxon>
        <taxon>Pseudomonadati</taxon>
        <taxon>Pseudomonadota</taxon>
        <taxon>Betaproteobacteria</taxon>
        <taxon>Burkholderiales</taxon>
        <taxon>Burkholderiaceae</taxon>
        <taxon>Paraburkholderia</taxon>
    </lineage>
</organism>
<keyword evidence="6 11" id="KW-0442">Lipid degradation</keyword>
<evidence type="ECO:0000256" key="5">
    <source>
        <dbReference type="ARBA" id="ARBA00022692"/>
    </source>
</evidence>
<dbReference type="GO" id="GO:0016042">
    <property type="term" value="P:lipid catabolic process"/>
    <property type="evidence" value="ECO:0007669"/>
    <property type="project" value="UniProtKB-UniRule"/>
</dbReference>
<comment type="similarity">
    <text evidence="2 11">Belongs to the lipase chaperone family.</text>
</comment>
<comment type="subcellular location">
    <subcellularLocation>
        <location evidence="1">Cell inner membrane</location>
        <topology evidence="1">Single-pass membrane protein</topology>
        <orientation evidence="1">Periplasmic side</orientation>
    </subcellularLocation>
</comment>
<evidence type="ECO:0000256" key="4">
    <source>
        <dbReference type="ARBA" id="ARBA00022519"/>
    </source>
</evidence>
<keyword evidence="5 11" id="KW-0812">Transmembrane</keyword>
<sequence length="339" mass="36352">MAFVAVGAISAGGAWWLNLAPSSHEASTVRALDAARQAQAASASASAVSVAARDILPASLDGSTPPRLPTDGRGHLARTRAVRDFFDYFLTTQDEVSPATLDAWVRRQIAAQLDGTPAAAEALDVWQRYNAYRTALGQLPQAASALTQSGAKMDVDALQLALDQRDALGVRLMGEWNTPFFGAQSQQQHTDLARLRIASDPTLSDAQKTARLAALDATLPAQTRAALERTHEQQAALDAIGAAQQQARQPGGSLDTLRAQITQTLGPEAAQRAVQMQQADDAWQARYADYARQRDQIGQQDLPPQQRDAQIAQLRQQFFTNPGEAMRAASLDRGHAPGS</sequence>
<dbReference type="STRING" id="1462993.A6V36_14230"/>
<keyword evidence="15" id="KW-1185">Reference proteome</keyword>
<keyword evidence="9 11" id="KW-0472">Membrane</keyword>
<evidence type="ECO:0000256" key="2">
    <source>
        <dbReference type="ARBA" id="ARBA00010358"/>
    </source>
</evidence>
<evidence type="ECO:0000256" key="7">
    <source>
        <dbReference type="ARBA" id="ARBA00022989"/>
    </source>
</evidence>
<evidence type="ECO:0000256" key="3">
    <source>
        <dbReference type="ARBA" id="ARBA00022475"/>
    </source>
</evidence>
<dbReference type="EMBL" id="LXJZ01000231">
    <property type="protein sequence ID" value="OAJ52602.1"/>
    <property type="molecule type" value="Genomic_DNA"/>
</dbReference>
<accession>A0A1A9N5V4</accession>
<keyword evidence="7 11" id="KW-1133">Transmembrane helix</keyword>
<dbReference type="EMBL" id="LXKA01000287">
    <property type="protein sequence ID" value="OAJ59170.1"/>
    <property type="molecule type" value="Genomic_DNA"/>
</dbReference>
<gene>
    <name evidence="11" type="primary">lifO</name>
    <name evidence="13" type="ORF">A6V36_14230</name>
    <name evidence="14" type="ORF">A6V37_27870</name>
</gene>
<reference evidence="15 16" key="1">
    <citation type="submission" date="2016-04" db="EMBL/GenBank/DDBJ databases">
        <title>Reclassification of Paraburkholderia panaciterrae (Farh et al. 2015) Dobritsa &amp; Samadpour 2016 as a later homotypic synonym of Paraburkholderia ginsengiterrae (Farh et al. 2015) Dobritsa &amp; Samadpour 2016.</title>
        <authorList>
            <person name="Dobritsa A.P."/>
            <person name="Kutumbaka K."/>
            <person name="Samadpour M."/>
        </authorList>
    </citation>
    <scope>NUCLEOTIDE SEQUENCE [LARGE SCALE GENOMIC DNA]</scope>
    <source>
        <strain evidence="14 16">DCY85</strain>
        <strain evidence="13 15">DCY85-1</strain>
    </source>
</reference>
<protein>
    <recommendedName>
        <fullName evidence="11">Lipase chaperone</fullName>
    </recommendedName>
    <alternativeName>
        <fullName evidence="11">Lipase activator protein</fullName>
    </alternativeName>
    <alternativeName>
        <fullName evidence="11">Lipase foldase</fullName>
    </alternativeName>
    <alternativeName>
        <fullName evidence="11">Lipase helper protein</fullName>
    </alternativeName>
    <alternativeName>
        <fullName evidence="11">Lipase modulator</fullName>
    </alternativeName>
</protein>
<comment type="function">
    <text evidence="11">May be involved in the folding of the extracellular lipase during its passage through the periplasm.</text>
</comment>
<keyword evidence="4 11" id="KW-0997">Cell inner membrane</keyword>
<feature type="compositionally biased region" description="Basic and acidic residues" evidence="12">
    <location>
        <begin position="330"/>
        <end position="339"/>
    </location>
</feature>
<dbReference type="GO" id="GO:0005886">
    <property type="term" value="C:plasma membrane"/>
    <property type="evidence" value="ECO:0007669"/>
    <property type="project" value="UniProtKB-SubCell"/>
</dbReference>
<comment type="caution">
    <text evidence="14">The sequence shown here is derived from an EMBL/GenBank/DDBJ whole genome shotgun (WGS) entry which is preliminary data.</text>
</comment>
<evidence type="ECO:0000313" key="14">
    <source>
        <dbReference type="EMBL" id="OAJ59170.1"/>
    </source>
</evidence>
<dbReference type="Proteomes" id="UP000078116">
    <property type="component" value="Unassembled WGS sequence"/>
</dbReference>